<dbReference type="AlphaFoldDB" id="A0A8J2LD30"/>
<evidence type="ECO:0000313" key="1">
    <source>
        <dbReference type="EMBL" id="CAG7820113.1"/>
    </source>
</evidence>
<comment type="caution">
    <text evidence="1">The sequence shown here is derived from an EMBL/GenBank/DDBJ whole genome shotgun (WGS) entry which is preliminary data.</text>
</comment>
<reference evidence="1" key="1">
    <citation type="submission" date="2021-06" db="EMBL/GenBank/DDBJ databases">
        <authorList>
            <person name="Hodson N. C."/>
            <person name="Mongue J. A."/>
            <person name="Jaron S. K."/>
        </authorList>
    </citation>
    <scope>NUCLEOTIDE SEQUENCE</scope>
</reference>
<sequence>MFVPYPNSTYVASNGSRITGITVRPPQFHEDGSQDDRLIFIVKLAPTATSSLGYRVELHTLFFQQVLKAESTYKQPEDKLSKCLFKLQKSLANSEPSIVRLQESNAVILRKSDNMVYPGTLNSQASISFDSETTKAESIIVKPNVNIDDESKHSPSQILGRIETGISYMEDVIQKKLGE</sequence>
<proteinExistence type="predicted"/>
<accession>A0A8J2LD30</accession>
<dbReference type="EMBL" id="CAJVCH010469469">
    <property type="protein sequence ID" value="CAG7820113.1"/>
    <property type="molecule type" value="Genomic_DNA"/>
</dbReference>
<name>A0A8J2LD30_9HEXA</name>
<feature type="non-terminal residue" evidence="1">
    <location>
        <position position="1"/>
    </location>
</feature>
<gene>
    <name evidence="1" type="ORF">AFUS01_LOCUS30519</name>
</gene>
<organism evidence="1 2">
    <name type="scientific">Allacma fusca</name>
    <dbReference type="NCBI Taxonomy" id="39272"/>
    <lineage>
        <taxon>Eukaryota</taxon>
        <taxon>Metazoa</taxon>
        <taxon>Ecdysozoa</taxon>
        <taxon>Arthropoda</taxon>
        <taxon>Hexapoda</taxon>
        <taxon>Collembola</taxon>
        <taxon>Symphypleona</taxon>
        <taxon>Sminthuridae</taxon>
        <taxon>Allacma</taxon>
    </lineage>
</organism>
<protein>
    <submittedName>
        <fullName evidence="1">Uncharacterized protein</fullName>
    </submittedName>
</protein>
<keyword evidence="2" id="KW-1185">Reference proteome</keyword>
<evidence type="ECO:0000313" key="2">
    <source>
        <dbReference type="Proteomes" id="UP000708208"/>
    </source>
</evidence>
<dbReference type="Proteomes" id="UP000708208">
    <property type="component" value="Unassembled WGS sequence"/>
</dbReference>